<dbReference type="PANTHER" id="PTHR35902">
    <property type="entry name" value="S-LAYER DOMAIN-LIKE PROTEIN-RELATED"/>
    <property type="match status" value="1"/>
</dbReference>
<evidence type="ECO:0000313" key="3">
    <source>
        <dbReference type="Proteomes" id="UP001303587"/>
    </source>
</evidence>
<organism evidence="2 3">
    <name type="scientific">Methanolapillus millepedarum</name>
    <dbReference type="NCBI Taxonomy" id="3028296"/>
    <lineage>
        <taxon>Archaea</taxon>
        <taxon>Methanobacteriati</taxon>
        <taxon>Methanobacteriota</taxon>
        <taxon>Stenosarchaea group</taxon>
        <taxon>Methanomicrobia</taxon>
        <taxon>Methanosarcinales</taxon>
        <taxon>Methanosarcinaceae</taxon>
        <taxon>Methanolapillus</taxon>
    </lineage>
</organism>
<sequence>MLNIRVDKHLETRCAGVFYVVQQYEQALSRSKTIEKTSKSTMTVFKISILALIAVLILLHGASAAPNGIKVTVIDQDPYPAQPGQQFRLWVQAENVGSGTINNITLQVNASYPFSISSGNATKTYSDLYSGSKVYNEFFLYVDQNATNGPQNLSIRYQVDGGNWIVTNFTVYIGGIINMDNQGTLIIENVTSNPEAFMPGDEGIIWVTLKNNATPQQSATGNKTNISNARIQSADLYSPEELVVTSTALYDLGIIAPGDTIRLPFRVTIPEGTPDGTYLLTLNVTGSSYEYNIKRNIEVTVDSTGIKAIPSKEPKMNGTDVVVEIDIVNYHQGTIRGVVVIPELEGVDFYPAEYFIGEMKPDDLYTAKFTVKQNGSKINETAAITSVYYNGNNLHEDETNVKINASAASGLTGGVSWTTYLIIAVAIIIVAAVGAHLYLKKKKEIGLVDYLKQKKEEKFPKKKSE</sequence>
<protein>
    <recommendedName>
        <fullName evidence="4">CARDB domain-containing protein</fullName>
    </recommendedName>
</protein>
<keyword evidence="3" id="KW-1185">Reference proteome</keyword>
<evidence type="ECO:0008006" key="4">
    <source>
        <dbReference type="Google" id="ProtNLM"/>
    </source>
</evidence>
<dbReference type="AlphaFoldDB" id="A0AA96V5B0"/>
<feature type="transmembrane region" description="Helical" evidence="1">
    <location>
        <begin position="417"/>
        <end position="439"/>
    </location>
</feature>
<dbReference type="PANTHER" id="PTHR35902:SF3">
    <property type="entry name" value="NPCBM-ASSOCIATED, NEW3 DOMAIN OF ALPHA-GALACTOSIDASE"/>
    <property type="match status" value="1"/>
</dbReference>
<feature type="transmembrane region" description="Helical" evidence="1">
    <location>
        <begin position="44"/>
        <end position="62"/>
    </location>
</feature>
<keyword evidence="1" id="KW-0472">Membrane</keyword>
<keyword evidence="1" id="KW-1133">Transmembrane helix</keyword>
<proteinExistence type="predicted"/>
<name>A0AA96V5B0_9EURY</name>
<dbReference type="Proteomes" id="UP001303587">
    <property type="component" value="Chromosome"/>
</dbReference>
<reference evidence="2 3" key="1">
    <citation type="submission" date="2023-07" db="EMBL/GenBank/DDBJ databases">
        <title>Closed genoem sequence of Methanosarcinaceae archaeon Ac7.</title>
        <authorList>
            <person name="Poehlein A."/>
            <person name="Protasov E."/>
            <person name="Platt K."/>
            <person name="Reeh H."/>
            <person name="Daniel R."/>
            <person name="Brune A."/>
        </authorList>
    </citation>
    <scope>NUCLEOTIDE SEQUENCE [LARGE SCALE GENOMIC DNA]</scope>
    <source>
        <strain evidence="2 3">Ac7</strain>
    </source>
</reference>
<keyword evidence="1" id="KW-0812">Transmembrane</keyword>
<evidence type="ECO:0000256" key="1">
    <source>
        <dbReference type="SAM" id="Phobius"/>
    </source>
</evidence>
<accession>A0AA96V5B0</accession>
<gene>
    <name evidence="2" type="ORF">MsAc7_16980</name>
</gene>
<evidence type="ECO:0000313" key="2">
    <source>
        <dbReference type="EMBL" id="WNY26126.1"/>
    </source>
</evidence>
<dbReference type="EMBL" id="CP131060">
    <property type="protein sequence ID" value="WNY26126.1"/>
    <property type="molecule type" value="Genomic_DNA"/>
</dbReference>